<dbReference type="Proteomes" id="UP000745764">
    <property type="component" value="Unassembled WGS sequence"/>
</dbReference>
<sequence length="242" mass="27029">MDLLKRVACIPSLESLCIDGALTSTVSDTPFRLPLQHIRNLTLKECEIGDIFLRSIVKSFGSLKSLRIQLPSLMVHLNIYCNLQALLESLASNSGTLEQLQVYMAKGSCEPNITPAEVFDLRSFTHLKALEINTGFLFTPTPDSEPSFTALLPTSLDDIYLRMADKRFAKHLQVLTEEYRSFPNLKTLDIGIEDMPSIHAMDQAEVDWKMALNHCARELRDGGIECNVPVEGTHFNLSCGND</sequence>
<keyword evidence="2" id="KW-1185">Reference proteome</keyword>
<dbReference type="InterPro" id="IPR032675">
    <property type="entry name" value="LRR_dom_sf"/>
</dbReference>
<dbReference type="OrthoDB" id="3823100at2759"/>
<evidence type="ECO:0000313" key="2">
    <source>
        <dbReference type="Proteomes" id="UP000745764"/>
    </source>
</evidence>
<dbReference type="Gene3D" id="3.80.10.10">
    <property type="entry name" value="Ribonuclease Inhibitor"/>
    <property type="match status" value="1"/>
</dbReference>
<gene>
    <name evidence="1" type="ORF">AWRI4620_LOCUS7883</name>
</gene>
<evidence type="ECO:0000313" key="1">
    <source>
        <dbReference type="EMBL" id="CAD0113628.1"/>
    </source>
</evidence>
<comment type="caution">
    <text evidence="1">The sequence shown here is derived from an EMBL/GenBank/DDBJ whole genome shotgun (WGS) entry which is preliminary data.</text>
</comment>
<protein>
    <submittedName>
        <fullName evidence="1">Uncharacterized protein</fullName>
    </submittedName>
</protein>
<dbReference type="EMBL" id="CAINUL010000016">
    <property type="protein sequence ID" value="CAD0113628.1"/>
    <property type="molecule type" value="Genomic_DNA"/>
</dbReference>
<organism evidence="1 2">
    <name type="scientific">Aureobasidium uvarum</name>
    <dbReference type="NCBI Taxonomy" id="2773716"/>
    <lineage>
        <taxon>Eukaryota</taxon>
        <taxon>Fungi</taxon>
        <taxon>Dikarya</taxon>
        <taxon>Ascomycota</taxon>
        <taxon>Pezizomycotina</taxon>
        <taxon>Dothideomycetes</taxon>
        <taxon>Dothideomycetidae</taxon>
        <taxon>Dothideales</taxon>
        <taxon>Saccotheciaceae</taxon>
        <taxon>Aureobasidium</taxon>
    </lineage>
</organism>
<dbReference type="SUPFAM" id="SSF52047">
    <property type="entry name" value="RNI-like"/>
    <property type="match status" value="1"/>
</dbReference>
<dbReference type="AlphaFoldDB" id="A0A9N8KMG5"/>
<name>A0A9N8KMG5_9PEZI</name>
<accession>A0A9N8KMG5</accession>
<proteinExistence type="predicted"/>
<reference evidence="1" key="1">
    <citation type="submission" date="2020-06" db="EMBL/GenBank/DDBJ databases">
        <authorList>
            <person name="Onetto C."/>
        </authorList>
    </citation>
    <scope>NUCLEOTIDE SEQUENCE</scope>
</reference>